<keyword evidence="3" id="KW-1185">Reference proteome</keyword>
<protein>
    <submittedName>
        <fullName evidence="2">Uncharacterized protein</fullName>
    </submittedName>
</protein>
<dbReference type="Proteomes" id="UP000053989">
    <property type="component" value="Unassembled WGS sequence"/>
</dbReference>
<reference evidence="3" key="2">
    <citation type="submission" date="2015-01" db="EMBL/GenBank/DDBJ databases">
        <title>Evolutionary Origins and Diversification of the Mycorrhizal Mutualists.</title>
        <authorList>
            <consortium name="DOE Joint Genome Institute"/>
            <consortium name="Mycorrhizal Genomics Consortium"/>
            <person name="Kohler A."/>
            <person name="Kuo A."/>
            <person name="Nagy L.G."/>
            <person name="Floudas D."/>
            <person name="Copeland A."/>
            <person name="Barry K.W."/>
            <person name="Cichocki N."/>
            <person name="Veneault-Fourrey C."/>
            <person name="LaButti K."/>
            <person name="Lindquist E.A."/>
            <person name="Lipzen A."/>
            <person name="Lundell T."/>
            <person name="Morin E."/>
            <person name="Murat C."/>
            <person name="Riley R."/>
            <person name="Ohm R."/>
            <person name="Sun H."/>
            <person name="Tunlid A."/>
            <person name="Henrissat B."/>
            <person name="Grigoriev I.V."/>
            <person name="Hibbett D.S."/>
            <person name="Martin F."/>
        </authorList>
    </citation>
    <scope>NUCLEOTIDE SEQUENCE [LARGE SCALE GENOMIC DNA]</scope>
    <source>
        <strain evidence="3">Foug A</strain>
    </source>
</reference>
<gene>
    <name evidence="2" type="ORF">SCLCIDRAFT_30796</name>
</gene>
<sequence length="133" mass="14246">MNGRLRGHDGCEPLPCLLTHFASQVMASKVVARPIDALSPPLLSPSSSMPVSIVPVLNVDYPPYATMDHSLGTLYHGQAALGTRLERYQERASPMTTTTNGETAGPQVGKAMMVNDGVDTVDDDVDDDDDCMK</sequence>
<dbReference type="AlphaFoldDB" id="A0A0C3DEK5"/>
<organism evidence="2 3">
    <name type="scientific">Scleroderma citrinum Foug A</name>
    <dbReference type="NCBI Taxonomy" id="1036808"/>
    <lineage>
        <taxon>Eukaryota</taxon>
        <taxon>Fungi</taxon>
        <taxon>Dikarya</taxon>
        <taxon>Basidiomycota</taxon>
        <taxon>Agaricomycotina</taxon>
        <taxon>Agaricomycetes</taxon>
        <taxon>Agaricomycetidae</taxon>
        <taxon>Boletales</taxon>
        <taxon>Sclerodermatineae</taxon>
        <taxon>Sclerodermataceae</taxon>
        <taxon>Scleroderma</taxon>
    </lineage>
</organism>
<evidence type="ECO:0000313" key="3">
    <source>
        <dbReference type="Proteomes" id="UP000053989"/>
    </source>
</evidence>
<name>A0A0C3DEK5_9AGAM</name>
<accession>A0A0C3DEK5</accession>
<evidence type="ECO:0000313" key="2">
    <source>
        <dbReference type="EMBL" id="KIM54819.1"/>
    </source>
</evidence>
<reference evidence="2 3" key="1">
    <citation type="submission" date="2014-04" db="EMBL/GenBank/DDBJ databases">
        <authorList>
            <consortium name="DOE Joint Genome Institute"/>
            <person name="Kuo A."/>
            <person name="Kohler A."/>
            <person name="Nagy L.G."/>
            <person name="Floudas D."/>
            <person name="Copeland A."/>
            <person name="Barry K.W."/>
            <person name="Cichocki N."/>
            <person name="Veneault-Fourrey C."/>
            <person name="LaButti K."/>
            <person name="Lindquist E.A."/>
            <person name="Lipzen A."/>
            <person name="Lundell T."/>
            <person name="Morin E."/>
            <person name="Murat C."/>
            <person name="Sun H."/>
            <person name="Tunlid A."/>
            <person name="Henrissat B."/>
            <person name="Grigoriev I.V."/>
            <person name="Hibbett D.S."/>
            <person name="Martin F."/>
            <person name="Nordberg H.P."/>
            <person name="Cantor M.N."/>
            <person name="Hua S.X."/>
        </authorList>
    </citation>
    <scope>NUCLEOTIDE SEQUENCE [LARGE SCALE GENOMIC DNA]</scope>
    <source>
        <strain evidence="2 3">Foug A</strain>
    </source>
</reference>
<evidence type="ECO:0000256" key="1">
    <source>
        <dbReference type="SAM" id="MobiDB-lite"/>
    </source>
</evidence>
<dbReference type="EMBL" id="KN822146">
    <property type="protein sequence ID" value="KIM54819.1"/>
    <property type="molecule type" value="Genomic_DNA"/>
</dbReference>
<feature type="compositionally biased region" description="Acidic residues" evidence="1">
    <location>
        <begin position="119"/>
        <end position="133"/>
    </location>
</feature>
<proteinExistence type="predicted"/>
<dbReference type="HOGENOM" id="CLU_1907916_0_0_1"/>
<dbReference type="InParanoid" id="A0A0C3DEK5"/>
<feature type="region of interest" description="Disordered" evidence="1">
    <location>
        <begin position="91"/>
        <end position="133"/>
    </location>
</feature>